<evidence type="ECO:0000313" key="2">
    <source>
        <dbReference type="Proteomes" id="UP000219215"/>
    </source>
</evidence>
<accession>A0A2C8F5C3</accession>
<organism evidence="1 2">
    <name type="scientific">Pseudodesulfovibrio profundus</name>
    <dbReference type="NCBI Taxonomy" id="57320"/>
    <lineage>
        <taxon>Bacteria</taxon>
        <taxon>Pseudomonadati</taxon>
        <taxon>Thermodesulfobacteriota</taxon>
        <taxon>Desulfovibrionia</taxon>
        <taxon>Desulfovibrionales</taxon>
        <taxon>Desulfovibrionaceae</taxon>
    </lineage>
</organism>
<dbReference type="EMBL" id="LT907975">
    <property type="protein sequence ID" value="SOB57591.1"/>
    <property type="molecule type" value="Genomic_DNA"/>
</dbReference>
<sequence>MTYEKEFRSAEEALRWLVDERDKAGNAGTITGKCVQNGELGKAPGGNVFGSA</sequence>
<evidence type="ECO:0000313" key="1">
    <source>
        <dbReference type="EMBL" id="SOB57591.1"/>
    </source>
</evidence>
<gene>
    <name evidence="1" type="ORF">DPRO_0705</name>
</gene>
<dbReference type="RefSeq" id="WP_157917358.1">
    <property type="nucleotide sequence ID" value="NZ_LT907975.1"/>
</dbReference>
<protein>
    <submittedName>
        <fullName evidence="1">Uncharacterized protein</fullName>
    </submittedName>
</protein>
<proteinExistence type="predicted"/>
<keyword evidence="2" id="KW-1185">Reference proteome</keyword>
<reference evidence="2" key="1">
    <citation type="submission" date="2017-09" db="EMBL/GenBank/DDBJ databases">
        <authorList>
            <person name="Regsiter A."/>
            <person name="William W."/>
        </authorList>
    </citation>
    <scope>NUCLEOTIDE SEQUENCE [LARGE SCALE GENOMIC DNA]</scope>
    <source>
        <strain evidence="2">500-1</strain>
    </source>
</reference>
<dbReference type="KEGG" id="pprf:DPRO_0705"/>
<name>A0A2C8F5C3_9BACT</name>
<dbReference type="Proteomes" id="UP000219215">
    <property type="component" value="Chromosome DPRO"/>
</dbReference>
<dbReference type="AlphaFoldDB" id="A0A2C8F5C3"/>